<evidence type="ECO:0000313" key="2">
    <source>
        <dbReference type="Proteomes" id="UP000008974"/>
    </source>
</evidence>
<evidence type="ECO:0000313" key="1">
    <source>
        <dbReference type="EMBL" id="EFO62206.1"/>
    </source>
</evidence>
<name>E1F5P8_GIAIA</name>
<dbReference type="AlphaFoldDB" id="E1F5P8"/>
<organism evidence="1 2">
    <name type="scientific">Giardia intestinalis (strain P15)</name>
    <name type="common">Giardia lamblia</name>
    <dbReference type="NCBI Taxonomy" id="658858"/>
    <lineage>
        <taxon>Eukaryota</taxon>
        <taxon>Metamonada</taxon>
        <taxon>Diplomonadida</taxon>
        <taxon>Hexamitidae</taxon>
        <taxon>Giardiinae</taxon>
        <taxon>Giardia</taxon>
    </lineage>
</organism>
<gene>
    <name evidence="1" type="ORF">GLP15_4635</name>
</gene>
<dbReference type="OMA" id="CKDICVY"/>
<dbReference type="OrthoDB" id="10253448at2759"/>
<sequence length="408" mass="45859">MHQILQSSLSFFEDGVQAERKLLSLILAFTEMVSRLDDLSDVRETAITCASILFQLPCPNAGRALVDLILAPLLQRVQFTQDYATWFNISVRDVSTCNLKQLAKQFKFLNPDNVFDILIFAATQAISDKVINAKKDLFKIYDIPPENKIVIIYFYGVLFSKSTFLQGVCKQSLTQLSEKLTTIYITTYVQELQQVLTKSCEMIEVIRDTVARLFYHMALLNIDIVSTVLSLNPLMNLLHSMRSRCGGSVPSQRGDLEALSVLCKDICVYAQTCPTSLFSAVRDRYMLYFSSISFTSVPPPLRPFLLDDTGPLYSAIVIRRDDEDENTYIVRLFAPSGVTSNHRTNPFQVQGEQLYKSIMGQYSFLMHSRPFPVIANMPQVLLSARSPEGAPLGLFTAAILGETQAFTS</sequence>
<accession>E1F5P8</accession>
<proteinExistence type="predicted"/>
<dbReference type="Proteomes" id="UP000008974">
    <property type="component" value="Unassembled WGS sequence"/>
</dbReference>
<comment type="caution">
    <text evidence="1">The sequence shown here is derived from an EMBL/GenBank/DDBJ whole genome shotgun (WGS) entry which is preliminary data.</text>
</comment>
<reference evidence="1 2" key="1">
    <citation type="journal article" date="2010" name="BMC Genomics">
        <title>Genome analysis and comparative genomics of a Giardia intestinalis assemblage E isolate.</title>
        <authorList>
            <person name="Jerlstrom-Hultqvist J."/>
            <person name="Franzen O."/>
            <person name="Ankarklev J."/>
            <person name="Xu F."/>
            <person name="Nohynkova E."/>
            <person name="Andersson J.O."/>
            <person name="Svard S.G."/>
            <person name="Andersson B."/>
        </authorList>
    </citation>
    <scope>NUCLEOTIDE SEQUENCE [LARGE SCALE GENOMIC DNA]</scope>
    <source>
        <strain evidence="1 2">P15</strain>
    </source>
</reference>
<protein>
    <submittedName>
        <fullName evidence="1">Uncharacterized protein</fullName>
    </submittedName>
</protein>
<dbReference type="VEuPathDB" id="GiardiaDB:GLP15_4635"/>
<dbReference type="EMBL" id="ACVC01000189">
    <property type="protein sequence ID" value="EFO62206.1"/>
    <property type="molecule type" value="Genomic_DNA"/>
</dbReference>